<protein>
    <submittedName>
        <fullName evidence="2">Uncharacterized protein</fullName>
    </submittedName>
</protein>
<accession>A0A9W4DS47</accession>
<evidence type="ECO:0000256" key="1">
    <source>
        <dbReference type="SAM" id="MobiDB-lite"/>
    </source>
</evidence>
<feature type="compositionally biased region" description="Low complexity" evidence="1">
    <location>
        <begin position="35"/>
        <end position="58"/>
    </location>
</feature>
<gene>
    <name evidence="2" type="ORF">SCOCK_30231</name>
</gene>
<comment type="caution">
    <text evidence="2">The sequence shown here is derived from an EMBL/GenBank/DDBJ whole genome shotgun (WGS) entry which is preliminary data.</text>
</comment>
<proteinExistence type="predicted"/>
<reference evidence="2" key="1">
    <citation type="submission" date="2021-05" db="EMBL/GenBank/DDBJ databases">
        <authorList>
            <person name="Arsene-Ploetze F."/>
        </authorList>
    </citation>
    <scope>NUCLEOTIDE SEQUENCE</scope>
    <source>
        <strain evidence="2">DSM 42138</strain>
    </source>
</reference>
<feature type="region of interest" description="Disordered" evidence="1">
    <location>
        <begin position="20"/>
        <end position="81"/>
    </location>
</feature>
<dbReference type="AlphaFoldDB" id="A0A9W4DS47"/>
<keyword evidence="3" id="KW-1185">Reference proteome</keyword>
<name>A0A9W4DS47_9ACTN</name>
<sequence>MPRRPPLIPSRDFGTLPDMVIALGDGAPTPHGHLPAGPAASSPPTRRRSAAAQPARPADGPVPRLPRQLPNGNGNGTACPL</sequence>
<dbReference type="Proteomes" id="UP001152519">
    <property type="component" value="Unassembled WGS sequence"/>
</dbReference>
<evidence type="ECO:0000313" key="3">
    <source>
        <dbReference type="Proteomes" id="UP001152519"/>
    </source>
</evidence>
<dbReference type="EMBL" id="CAJSLV010000059">
    <property type="protein sequence ID" value="CAG6394997.1"/>
    <property type="molecule type" value="Genomic_DNA"/>
</dbReference>
<organism evidence="2 3">
    <name type="scientific">Actinacidiphila cocklensis</name>
    <dbReference type="NCBI Taxonomy" id="887465"/>
    <lineage>
        <taxon>Bacteria</taxon>
        <taxon>Bacillati</taxon>
        <taxon>Actinomycetota</taxon>
        <taxon>Actinomycetes</taxon>
        <taxon>Kitasatosporales</taxon>
        <taxon>Streptomycetaceae</taxon>
        <taxon>Actinacidiphila</taxon>
    </lineage>
</organism>
<evidence type="ECO:0000313" key="2">
    <source>
        <dbReference type="EMBL" id="CAG6394997.1"/>
    </source>
</evidence>